<dbReference type="Proteomes" id="UP000321363">
    <property type="component" value="Unassembled WGS sequence"/>
</dbReference>
<dbReference type="EMBL" id="VOQF01000003">
    <property type="protein sequence ID" value="TXC92075.1"/>
    <property type="molecule type" value="Genomic_DNA"/>
</dbReference>
<protein>
    <recommendedName>
        <fullName evidence="2">UPF0298 protein FS935_06755</fullName>
    </recommendedName>
</protein>
<keyword evidence="1 2" id="KW-0963">Cytoplasm</keyword>
<dbReference type="GO" id="GO:0005737">
    <property type="term" value="C:cytoplasm"/>
    <property type="evidence" value="ECO:0007669"/>
    <property type="project" value="UniProtKB-SubCell"/>
</dbReference>
<dbReference type="InterPro" id="IPR016979">
    <property type="entry name" value="DUF2129"/>
</dbReference>
<proteinExistence type="inferred from homology"/>
<evidence type="ECO:0000256" key="2">
    <source>
        <dbReference type="HAMAP-Rule" id="MF_01126"/>
    </source>
</evidence>
<reference evidence="3 4" key="1">
    <citation type="journal article" date="2005" name="Int. J. Syst. Evol. Microbiol.">
        <title>Bacillus litoralis sp. nov., isolated from a tidal flat of the Yellow Sea in Korea.</title>
        <authorList>
            <person name="Yoon J.H."/>
            <person name="Oh T.K."/>
        </authorList>
    </citation>
    <scope>NUCLEOTIDE SEQUENCE [LARGE SCALE GENOMIC DNA]</scope>
    <source>
        <strain evidence="3 4">SW-211</strain>
    </source>
</reference>
<organism evidence="3 4">
    <name type="scientific">Metabacillus litoralis</name>
    <dbReference type="NCBI Taxonomy" id="152268"/>
    <lineage>
        <taxon>Bacteria</taxon>
        <taxon>Bacillati</taxon>
        <taxon>Bacillota</taxon>
        <taxon>Bacilli</taxon>
        <taxon>Bacillales</taxon>
        <taxon>Bacillaceae</taxon>
        <taxon>Metabacillus</taxon>
    </lineage>
</organism>
<keyword evidence="4" id="KW-1185">Reference proteome</keyword>
<comment type="subcellular location">
    <subcellularLocation>
        <location evidence="2">Cytoplasm</location>
    </subcellularLocation>
</comment>
<accession>A0A5C6W6A2</accession>
<dbReference type="AlphaFoldDB" id="A0A5C6W6A2"/>
<dbReference type="OrthoDB" id="2990788at2"/>
<evidence type="ECO:0000313" key="4">
    <source>
        <dbReference type="Proteomes" id="UP000321363"/>
    </source>
</evidence>
<gene>
    <name evidence="3" type="ORF">FS935_06755</name>
</gene>
<evidence type="ECO:0000313" key="3">
    <source>
        <dbReference type="EMBL" id="TXC92075.1"/>
    </source>
</evidence>
<dbReference type="PIRSF" id="PIRSF031653">
    <property type="entry name" value="UCP031653"/>
    <property type="match status" value="1"/>
</dbReference>
<dbReference type="NCBIfam" id="NF002777">
    <property type="entry name" value="PRK02886.1"/>
    <property type="match status" value="1"/>
</dbReference>
<sequence length="90" mass="10785">MFEKRQGIVVWVHSLKQLKMLRKFGNVHYVSKRLKYVVLYCDMNAVEQTVQKLCSYSFVKHAEPSYKPYLKLEFESKIDKAKEYDYKLGL</sequence>
<evidence type="ECO:0000256" key="1">
    <source>
        <dbReference type="ARBA" id="ARBA00022490"/>
    </source>
</evidence>
<dbReference type="RefSeq" id="WP_146946819.1">
    <property type="nucleotide sequence ID" value="NZ_VOQF01000003.1"/>
</dbReference>
<comment type="similarity">
    <text evidence="2">Belongs to the UPF0298 family.</text>
</comment>
<name>A0A5C6W6A2_9BACI</name>
<dbReference type="HAMAP" id="MF_01126">
    <property type="entry name" value="UPF0298"/>
    <property type="match status" value="1"/>
</dbReference>
<comment type="caution">
    <text evidence="3">The sequence shown here is derived from an EMBL/GenBank/DDBJ whole genome shotgun (WGS) entry which is preliminary data.</text>
</comment>
<dbReference type="Pfam" id="PF09902">
    <property type="entry name" value="DUF2129"/>
    <property type="match status" value="1"/>
</dbReference>